<dbReference type="Gene3D" id="3.30.1180.10">
    <property type="match status" value="1"/>
</dbReference>
<dbReference type="Gene3D" id="3.40.50.10170">
    <property type="match status" value="1"/>
</dbReference>
<dbReference type="InterPro" id="IPR050270">
    <property type="entry name" value="DegV_domain_contain"/>
</dbReference>
<keyword evidence="2" id="KW-0446">Lipid-binding</keyword>
<evidence type="ECO:0000313" key="4">
    <source>
        <dbReference type="Proteomes" id="UP000467132"/>
    </source>
</evidence>
<dbReference type="NCBIfam" id="TIGR00762">
    <property type="entry name" value="DegV"/>
    <property type="match status" value="1"/>
</dbReference>
<dbReference type="EMBL" id="QXXA01000001">
    <property type="protein sequence ID" value="NBI05290.1"/>
    <property type="molecule type" value="Genomic_DNA"/>
</dbReference>
<accession>A0A845QTK0</accession>
<evidence type="ECO:0000313" key="3">
    <source>
        <dbReference type="EMBL" id="NBI05290.1"/>
    </source>
</evidence>
<dbReference type="Proteomes" id="UP000467132">
    <property type="component" value="Unassembled WGS sequence"/>
</dbReference>
<dbReference type="SUPFAM" id="SSF82549">
    <property type="entry name" value="DAK1/DegV-like"/>
    <property type="match status" value="1"/>
</dbReference>
<protein>
    <submittedName>
        <fullName evidence="3">DegV family protein</fullName>
    </submittedName>
</protein>
<dbReference type="InterPro" id="IPR043168">
    <property type="entry name" value="DegV_C"/>
</dbReference>
<reference evidence="3 4" key="1">
    <citation type="submission" date="2018-08" db="EMBL/GenBank/DDBJ databases">
        <title>Murine metabolic-syndrome-specific gut microbial biobank.</title>
        <authorList>
            <person name="Liu C."/>
        </authorList>
    </citation>
    <scope>NUCLEOTIDE SEQUENCE [LARGE SCALE GENOMIC DNA]</scope>
    <source>
        <strain evidence="3 4">583</strain>
    </source>
</reference>
<dbReference type="PROSITE" id="PS51482">
    <property type="entry name" value="DEGV"/>
    <property type="match status" value="1"/>
</dbReference>
<name>A0A845QTK0_9CLOT</name>
<proteinExistence type="predicted"/>
<organism evidence="3 4">
    <name type="scientific">Senegalia massiliensis</name>
    <dbReference type="NCBI Taxonomy" id="1720316"/>
    <lineage>
        <taxon>Bacteria</taxon>
        <taxon>Bacillati</taxon>
        <taxon>Bacillota</taxon>
        <taxon>Clostridia</taxon>
        <taxon>Eubacteriales</taxon>
        <taxon>Clostridiaceae</taxon>
        <taxon>Senegalia</taxon>
    </lineage>
</organism>
<dbReference type="RefSeq" id="WP_160195808.1">
    <property type="nucleotide sequence ID" value="NZ_QXXA01000001.1"/>
</dbReference>
<dbReference type="PANTHER" id="PTHR33434">
    <property type="entry name" value="DEGV DOMAIN-CONTAINING PROTEIN DR_1986-RELATED"/>
    <property type="match status" value="1"/>
</dbReference>
<dbReference type="Pfam" id="PF02645">
    <property type="entry name" value="DegV"/>
    <property type="match status" value="1"/>
</dbReference>
<gene>
    <name evidence="3" type="ORF">D3Z33_00285</name>
</gene>
<evidence type="ECO:0000256" key="1">
    <source>
        <dbReference type="ARBA" id="ARBA00003238"/>
    </source>
</evidence>
<comment type="caution">
    <text evidence="3">The sequence shown here is derived from an EMBL/GenBank/DDBJ whole genome shotgun (WGS) entry which is preliminary data.</text>
</comment>
<dbReference type="InterPro" id="IPR003797">
    <property type="entry name" value="DegV"/>
</dbReference>
<comment type="function">
    <text evidence="1">May bind long-chain fatty acids, such as palmitate, and may play a role in lipid transport or fatty acid metabolism.</text>
</comment>
<sequence>MNKIALVTDSTCDLPKNIIDKYSIKIMPLKVIYSDGEYKDKIDITPEDIYERFDEEIPKTSLPSLGDCIELFEELKNENYTHIIVTTISGGLSGTINMMKNAKDIVEGLEIEIIDSKSLSMGLGYPVLEGAKELEITNDYYKTIQKIRDVIAKTDTFYVVETLEYLKKGGRIGRVEGTIGELLKIKPIISINKEGSYYTYKKVRGRNRSIRSLYNIIKEKSQNNKINVAVAHGNAYDEGMKLLDNIKQLKNVVSTTFTQISPVLVVHTGPGLIGIIISERL</sequence>
<keyword evidence="4" id="KW-1185">Reference proteome</keyword>
<dbReference type="AlphaFoldDB" id="A0A845QTK0"/>
<dbReference type="PANTHER" id="PTHR33434:SF3">
    <property type="entry name" value="DEGV DOMAIN-CONTAINING PROTEIN YITS"/>
    <property type="match status" value="1"/>
</dbReference>
<dbReference type="OrthoDB" id="9781230at2"/>
<evidence type="ECO:0000256" key="2">
    <source>
        <dbReference type="ARBA" id="ARBA00023121"/>
    </source>
</evidence>
<dbReference type="GO" id="GO:0008289">
    <property type="term" value="F:lipid binding"/>
    <property type="evidence" value="ECO:0007669"/>
    <property type="project" value="UniProtKB-KW"/>
</dbReference>